<dbReference type="PANTHER" id="PTHR45934">
    <property type="entry name" value="FAD/NAD(P)-BINDING OXIDOREDUCTASE FAMILY PROTEIN"/>
    <property type="match status" value="1"/>
</dbReference>
<protein>
    <submittedName>
        <fullName evidence="3">Uncharacterized protein</fullName>
    </submittedName>
</protein>
<dbReference type="AlphaFoldDB" id="A0A8X8ZS64"/>
<reference evidence="3" key="2">
    <citation type="submission" date="2020-08" db="EMBL/GenBank/DDBJ databases">
        <title>Plant Genome Project.</title>
        <authorList>
            <person name="Zhang R.-G."/>
        </authorList>
    </citation>
    <scope>NUCLEOTIDE SEQUENCE</scope>
    <source>
        <strain evidence="3">Huo1</strain>
        <tissue evidence="3">Leaf</tissue>
    </source>
</reference>
<dbReference type="EMBL" id="PNBA02000009">
    <property type="protein sequence ID" value="KAG6414209.1"/>
    <property type="molecule type" value="Genomic_DNA"/>
</dbReference>
<dbReference type="PANTHER" id="PTHR45934:SF9">
    <property type="entry name" value="FAD_NAD(P)-BINDING OXIDOREDUCTASE FAMILY PROTEIN"/>
    <property type="match status" value="1"/>
</dbReference>
<dbReference type="SUPFAM" id="SSF51905">
    <property type="entry name" value="FAD/NAD(P)-binding domain"/>
    <property type="match status" value="1"/>
</dbReference>
<keyword evidence="2" id="KW-0503">Monooxygenase</keyword>
<reference evidence="3" key="1">
    <citation type="submission" date="2018-01" db="EMBL/GenBank/DDBJ databases">
        <authorList>
            <person name="Mao J.F."/>
        </authorList>
    </citation>
    <scope>NUCLEOTIDE SEQUENCE</scope>
    <source>
        <strain evidence="3">Huo1</strain>
        <tissue evidence="3">Leaf</tissue>
    </source>
</reference>
<evidence type="ECO:0000256" key="1">
    <source>
        <dbReference type="ARBA" id="ARBA00023002"/>
    </source>
</evidence>
<evidence type="ECO:0000313" key="4">
    <source>
        <dbReference type="Proteomes" id="UP000298416"/>
    </source>
</evidence>
<proteinExistence type="predicted"/>
<keyword evidence="4" id="KW-1185">Reference proteome</keyword>
<comment type="caution">
    <text evidence="3">The sequence shown here is derived from an EMBL/GenBank/DDBJ whole genome shotgun (WGS) entry which is preliminary data.</text>
</comment>
<dbReference type="Gene3D" id="3.50.50.60">
    <property type="entry name" value="FAD/NAD(P)-binding domain"/>
    <property type="match status" value="1"/>
</dbReference>
<sequence length="185" mass="20319">MAILLPPSKWPVRHPSRRRRVTPVAAAASGVRKEDIVIVGAGISRLATAVALQRFLTTTFTSHLIRKWFKKFVLKRVGIESVVVEQAASLRSGGTSLTFFKNGWKVFDAIGVAAVLRPQFLEIEECVQEVHAVERGTLLEALVNRLPPAAISFSSKLKSIETGHNDDTLLTFNDDSVISAKVVFI</sequence>
<keyword evidence="1" id="KW-0560">Oxidoreductase</keyword>
<accession>A0A8X8ZS64</accession>
<dbReference type="Proteomes" id="UP000298416">
    <property type="component" value="Unassembled WGS sequence"/>
</dbReference>
<dbReference type="InterPro" id="IPR036188">
    <property type="entry name" value="FAD/NAD-bd_sf"/>
</dbReference>
<evidence type="ECO:0000256" key="2">
    <source>
        <dbReference type="ARBA" id="ARBA00023033"/>
    </source>
</evidence>
<gene>
    <name evidence="3" type="ORF">SASPL_126927</name>
</gene>
<organism evidence="3">
    <name type="scientific">Salvia splendens</name>
    <name type="common">Scarlet sage</name>
    <dbReference type="NCBI Taxonomy" id="180675"/>
    <lineage>
        <taxon>Eukaryota</taxon>
        <taxon>Viridiplantae</taxon>
        <taxon>Streptophyta</taxon>
        <taxon>Embryophyta</taxon>
        <taxon>Tracheophyta</taxon>
        <taxon>Spermatophyta</taxon>
        <taxon>Magnoliopsida</taxon>
        <taxon>eudicotyledons</taxon>
        <taxon>Gunneridae</taxon>
        <taxon>Pentapetalae</taxon>
        <taxon>asterids</taxon>
        <taxon>lamiids</taxon>
        <taxon>Lamiales</taxon>
        <taxon>Lamiaceae</taxon>
        <taxon>Nepetoideae</taxon>
        <taxon>Mentheae</taxon>
        <taxon>Salviinae</taxon>
        <taxon>Salvia</taxon>
        <taxon>Salvia subgen. Calosphace</taxon>
        <taxon>core Calosphace</taxon>
    </lineage>
</organism>
<name>A0A8X8ZS64_SALSN</name>
<evidence type="ECO:0000313" key="3">
    <source>
        <dbReference type="EMBL" id="KAG6414209.1"/>
    </source>
</evidence>
<dbReference type="GO" id="GO:0004497">
    <property type="term" value="F:monooxygenase activity"/>
    <property type="evidence" value="ECO:0007669"/>
    <property type="project" value="UniProtKB-KW"/>
</dbReference>
<dbReference type="InterPro" id="IPR044560">
    <property type="entry name" value="MOase"/>
</dbReference>